<dbReference type="VEuPathDB" id="FungiDB:PV06_10731"/>
<dbReference type="EMBL" id="KN847346">
    <property type="protein sequence ID" value="KIW37104.1"/>
    <property type="molecule type" value="Genomic_DNA"/>
</dbReference>
<dbReference type="GeneID" id="27362805"/>
<dbReference type="Proteomes" id="UP000053342">
    <property type="component" value="Unassembled WGS sequence"/>
</dbReference>
<dbReference type="RefSeq" id="XP_016257320.1">
    <property type="nucleotide sequence ID" value="XM_016412306.1"/>
</dbReference>
<feature type="region of interest" description="Disordered" evidence="1">
    <location>
        <begin position="1"/>
        <end position="27"/>
    </location>
</feature>
<sequence length="82" mass="8953">MSCSRTSSTSSASLHSESSSHPPPRHVSSVCYPKGKWYDCLRPTTTPYQGFGSMANFAGATGKENQIDVGESWTRDVHGKMR</sequence>
<keyword evidence="3" id="KW-1185">Reference proteome</keyword>
<dbReference type="OrthoDB" id="4154314at2759"/>
<evidence type="ECO:0000256" key="1">
    <source>
        <dbReference type="SAM" id="MobiDB-lite"/>
    </source>
</evidence>
<evidence type="ECO:0000313" key="2">
    <source>
        <dbReference type="EMBL" id="KIW37104.1"/>
    </source>
</evidence>
<protein>
    <submittedName>
        <fullName evidence="2">Uncharacterized protein</fullName>
    </submittedName>
</protein>
<gene>
    <name evidence="2" type="ORF">PV06_10731</name>
</gene>
<dbReference type="HOGENOM" id="CLU_164888_0_0_1"/>
<evidence type="ECO:0000313" key="3">
    <source>
        <dbReference type="Proteomes" id="UP000053342"/>
    </source>
</evidence>
<reference evidence="2 3" key="1">
    <citation type="submission" date="2015-01" db="EMBL/GenBank/DDBJ databases">
        <title>The Genome Sequence of Exophiala oligosperma CBS72588.</title>
        <authorList>
            <consortium name="The Broad Institute Genomics Platform"/>
            <person name="Cuomo C."/>
            <person name="de Hoog S."/>
            <person name="Gorbushina A."/>
            <person name="Stielow B."/>
            <person name="Teixiera M."/>
            <person name="Abouelleil A."/>
            <person name="Chapman S.B."/>
            <person name="Priest M."/>
            <person name="Young S.K."/>
            <person name="Wortman J."/>
            <person name="Nusbaum C."/>
            <person name="Birren B."/>
        </authorList>
    </citation>
    <scope>NUCLEOTIDE SEQUENCE [LARGE SCALE GENOMIC DNA]</scope>
    <source>
        <strain evidence="2 3">CBS 72588</strain>
    </source>
</reference>
<accession>A0A0D2DMY0</accession>
<dbReference type="AlphaFoldDB" id="A0A0D2DMY0"/>
<name>A0A0D2DMY0_9EURO</name>
<organism evidence="2 3">
    <name type="scientific">Exophiala oligosperma</name>
    <dbReference type="NCBI Taxonomy" id="215243"/>
    <lineage>
        <taxon>Eukaryota</taxon>
        <taxon>Fungi</taxon>
        <taxon>Dikarya</taxon>
        <taxon>Ascomycota</taxon>
        <taxon>Pezizomycotina</taxon>
        <taxon>Eurotiomycetes</taxon>
        <taxon>Chaetothyriomycetidae</taxon>
        <taxon>Chaetothyriales</taxon>
        <taxon>Herpotrichiellaceae</taxon>
        <taxon>Exophiala</taxon>
    </lineage>
</organism>
<proteinExistence type="predicted"/>